<dbReference type="InterPro" id="IPR014746">
    <property type="entry name" value="Gln_synth/guanido_kin_cat_dom"/>
</dbReference>
<dbReference type="GO" id="GO:0006542">
    <property type="term" value="P:glutamine biosynthetic process"/>
    <property type="evidence" value="ECO:0007669"/>
    <property type="project" value="InterPro"/>
</dbReference>
<evidence type="ECO:0000256" key="3">
    <source>
        <dbReference type="PROSITE-ProRule" id="PRU01331"/>
    </source>
</evidence>
<dbReference type="PANTHER" id="PTHR43785:SF12">
    <property type="entry name" value="TYPE-1 GLUTAMINE SYNTHETASE 2"/>
    <property type="match status" value="1"/>
</dbReference>
<dbReference type="AlphaFoldDB" id="A0A0U3FSV0"/>
<evidence type="ECO:0000313" key="7">
    <source>
        <dbReference type="Proteomes" id="UP000065151"/>
    </source>
</evidence>
<evidence type="ECO:0000256" key="4">
    <source>
        <dbReference type="RuleBase" id="RU000384"/>
    </source>
</evidence>
<dbReference type="RefSeq" id="WP_058931115.1">
    <property type="nucleotide sequence ID" value="NZ_CP013747.1"/>
</dbReference>
<proteinExistence type="inferred from homology"/>
<evidence type="ECO:0000259" key="5">
    <source>
        <dbReference type="PROSITE" id="PS51987"/>
    </source>
</evidence>
<sequence length="454" mass="47442">MTEIASADESAVAKAQRELEAAGVRTVIGTVVNASGITLAKSVPLARLKAFHQSGMGAAPVWHVFTIDGGIAFTDSITPVGDMRLKIDIGGLRVLQGGRAWAPGSLFEQDGAASPACARGLLADVDGSLDEAGYQALVGHELEFFLVAPDGSALETAPWVPYGATGLLDRSEFLDDLLSVLNHTGIPMEQIHAEYGRNQFEFSLPPASPVQAADTVVVAKIIVGIVARAHSMQASFSPLPFPGTVGSGAHQHFSLHKNGLPLFSGGSGPHGIRPEGGAAIGGIIAGLPDIQGFLTGSILSGSRLAPGTWSGAYLCWGLENREASVRFLNEGNSNPHGANVEVKIVDPSANVYLASASILALALDGMRTGRSLPAEVPGDPGRLSEDERDRANVRLLSGSPTAIIDTLDKSRLARGLLGDAIVDATVAVRRYEQRISADLSPGELAERFRLSWSI</sequence>
<dbReference type="SUPFAM" id="SSF55931">
    <property type="entry name" value="Glutamine synthetase/guanido kinase"/>
    <property type="match status" value="1"/>
</dbReference>
<evidence type="ECO:0000256" key="1">
    <source>
        <dbReference type="ARBA" id="ARBA00009897"/>
    </source>
</evidence>
<evidence type="ECO:0000256" key="2">
    <source>
        <dbReference type="ARBA" id="ARBA00022598"/>
    </source>
</evidence>
<protein>
    <submittedName>
        <fullName evidence="6">Glutamine synthetase</fullName>
    </submittedName>
</protein>
<comment type="similarity">
    <text evidence="1 3 4">Belongs to the glutamine synthetase family.</text>
</comment>
<keyword evidence="2" id="KW-0436">Ligase</keyword>
<dbReference type="Gene3D" id="3.10.20.70">
    <property type="entry name" value="Glutamine synthetase, N-terminal domain"/>
    <property type="match status" value="1"/>
</dbReference>
<dbReference type="SMART" id="SM01230">
    <property type="entry name" value="Gln-synt_C"/>
    <property type="match status" value="1"/>
</dbReference>
<dbReference type="InterPro" id="IPR008146">
    <property type="entry name" value="Gln_synth_cat_dom"/>
</dbReference>
<dbReference type="Gene3D" id="3.30.590.10">
    <property type="entry name" value="Glutamine synthetase/guanido kinase, catalytic domain"/>
    <property type="match status" value="1"/>
</dbReference>
<name>A0A0U3FSV0_9MICC</name>
<dbReference type="InterPro" id="IPR036651">
    <property type="entry name" value="Gln_synt_N_sf"/>
</dbReference>
<dbReference type="Pfam" id="PF00120">
    <property type="entry name" value="Gln-synt_C"/>
    <property type="match status" value="1"/>
</dbReference>
<gene>
    <name evidence="6" type="ORF">AU252_13155</name>
</gene>
<dbReference type="PROSITE" id="PS51987">
    <property type="entry name" value="GS_CATALYTIC"/>
    <property type="match status" value="1"/>
</dbReference>
<reference evidence="6 7" key="1">
    <citation type="submission" date="2015-12" db="EMBL/GenBank/DDBJ databases">
        <authorList>
            <person name="Shamseldin A."/>
            <person name="Moawad H."/>
            <person name="Abd El-Rahim W.M."/>
            <person name="Sadowsky M.J."/>
        </authorList>
    </citation>
    <scope>NUCLEOTIDE SEQUENCE [LARGE SCALE GENOMIC DNA]</scope>
    <source>
        <strain evidence="6 7">Ar51</strain>
    </source>
</reference>
<feature type="domain" description="GS catalytic" evidence="5">
    <location>
        <begin position="118"/>
        <end position="454"/>
    </location>
</feature>
<dbReference type="KEGG" id="psul:AU252_13155"/>
<dbReference type="STRING" id="121292.AU252_13155"/>
<evidence type="ECO:0000313" key="6">
    <source>
        <dbReference type="EMBL" id="ALV41991.1"/>
    </source>
</evidence>
<accession>A0A0U3FSV0</accession>
<dbReference type="Proteomes" id="UP000065151">
    <property type="component" value="Chromosome"/>
</dbReference>
<dbReference type="GO" id="GO:0004356">
    <property type="term" value="F:glutamine synthetase activity"/>
    <property type="evidence" value="ECO:0007669"/>
    <property type="project" value="InterPro"/>
</dbReference>
<organism evidence="6">
    <name type="scientific">Pseudarthrobacter sulfonivorans</name>
    <dbReference type="NCBI Taxonomy" id="121292"/>
    <lineage>
        <taxon>Bacteria</taxon>
        <taxon>Bacillati</taxon>
        <taxon>Actinomycetota</taxon>
        <taxon>Actinomycetes</taxon>
        <taxon>Micrococcales</taxon>
        <taxon>Micrococcaceae</taxon>
        <taxon>Pseudarthrobacter</taxon>
    </lineage>
</organism>
<dbReference type="PANTHER" id="PTHR43785">
    <property type="entry name" value="GAMMA-GLUTAMYLPUTRESCINE SYNTHETASE"/>
    <property type="match status" value="1"/>
</dbReference>
<dbReference type="EMBL" id="CP013747">
    <property type="protein sequence ID" value="ALV41991.1"/>
    <property type="molecule type" value="Genomic_DNA"/>
</dbReference>